<dbReference type="PANTHER" id="PTHR44591">
    <property type="entry name" value="STRESS RESPONSE REGULATOR PROTEIN 1"/>
    <property type="match status" value="1"/>
</dbReference>
<evidence type="ECO:0000256" key="2">
    <source>
        <dbReference type="PROSITE-ProRule" id="PRU00169"/>
    </source>
</evidence>
<dbReference type="InterPro" id="IPR053866">
    <property type="entry name" value="PhyR_sigma2"/>
</dbReference>
<dbReference type="Proteomes" id="UP000231655">
    <property type="component" value="Unassembled WGS sequence"/>
</dbReference>
<dbReference type="InterPro" id="IPR013324">
    <property type="entry name" value="RNA_pol_sigma_r3/r4-like"/>
</dbReference>
<dbReference type="EMBL" id="PGTD01000016">
    <property type="protein sequence ID" value="PJE28655.1"/>
    <property type="molecule type" value="Genomic_DNA"/>
</dbReference>
<dbReference type="Pfam" id="PF00072">
    <property type="entry name" value="Response_reg"/>
    <property type="match status" value="1"/>
</dbReference>
<feature type="modified residue" description="4-aspartylphosphate" evidence="2">
    <location>
        <position position="200"/>
    </location>
</feature>
<dbReference type="SUPFAM" id="SSF88659">
    <property type="entry name" value="Sigma3 and sigma4 domains of RNA polymerase sigma factors"/>
    <property type="match status" value="1"/>
</dbReference>
<evidence type="ECO:0000259" key="3">
    <source>
        <dbReference type="PROSITE" id="PS50110"/>
    </source>
</evidence>
<evidence type="ECO:0000313" key="4">
    <source>
        <dbReference type="EMBL" id="PJE28655.1"/>
    </source>
</evidence>
<dbReference type="PROSITE" id="PS50110">
    <property type="entry name" value="RESPONSE_REGULATORY"/>
    <property type="match status" value="1"/>
</dbReference>
<evidence type="ECO:0000313" key="6">
    <source>
        <dbReference type="Proteomes" id="UP000231655"/>
    </source>
</evidence>
<dbReference type="Proteomes" id="UP000231702">
    <property type="component" value="Unassembled WGS sequence"/>
</dbReference>
<dbReference type="AlphaFoldDB" id="A0A285IL08"/>
<feature type="domain" description="Response regulatory" evidence="3">
    <location>
        <begin position="150"/>
        <end position="264"/>
    </location>
</feature>
<dbReference type="InterPro" id="IPR011006">
    <property type="entry name" value="CheY-like_superfamily"/>
</dbReference>
<dbReference type="CDD" id="cd17540">
    <property type="entry name" value="REC_PhyR"/>
    <property type="match status" value="1"/>
</dbReference>
<dbReference type="RefSeq" id="WP_097145252.1">
    <property type="nucleotide sequence ID" value="NZ_OBEA01000002.1"/>
</dbReference>
<evidence type="ECO:0000313" key="7">
    <source>
        <dbReference type="Proteomes" id="UP000231702"/>
    </source>
</evidence>
<dbReference type="GO" id="GO:0000160">
    <property type="term" value="P:phosphorelay signal transduction system"/>
    <property type="evidence" value="ECO:0007669"/>
    <property type="project" value="InterPro"/>
</dbReference>
<dbReference type="SUPFAM" id="SSF52172">
    <property type="entry name" value="CheY-like"/>
    <property type="match status" value="1"/>
</dbReference>
<dbReference type="PIRSF" id="PIRSF036400">
    <property type="entry name" value="RR_Ctr_UCP036400"/>
    <property type="match status" value="1"/>
</dbReference>
<dbReference type="OrthoDB" id="9786101at2"/>
<dbReference type="InterPro" id="IPR014605">
    <property type="entry name" value="Sig_resp-reg_PhyR"/>
</dbReference>
<evidence type="ECO:0000256" key="1">
    <source>
        <dbReference type="ARBA" id="ARBA00022553"/>
    </source>
</evidence>
<reference evidence="5 6" key="1">
    <citation type="submission" date="2017-09" db="EMBL/GenBank/DDBJ databases">
        <authorList>
            <person name="Ehlers B."/>
            <person name="Leendertz F.H."/>
        </authorList>
    </citation>
    <scope>NUCLEOTIDE SEQUENCE [LARGE SCALE GENOMIC DNA]</scope>
    <source>
        <strain evidence="5 6">CGMCC 1.12662</strain>
    </source>
</reference>
<dbReference type="Pfam" id="PF22029">
    <property type="entry name" value="PhyR_sigma2"/>
    <property type="match status" value="1"/>
</dbReference>
<keyword evidence="7" id="KW-1185">Reference proteome</keyword>
<keyword evidence="1 2" id="KW-0597">Phosphoprotein</keyword>
<dbReference type="InterPro" id="IPR053867">
    <property type="entry name" value="PhyR_sigma4"/>
</dbReference>
<dbReference type="Gene3D" id="1.20.140.160">
    <property type="match status" value="1"/>
</dbReference>
<sequence>MTVSSSPATSTGDIAALIGAHLPYLRRYARALTGAQSSGDAYAAATLEAILQDRSVFEQGIGEKAALFKVFHTIWASSGAPVAVEATGLEARAQQHMARLSPNTREALLLHTIEDFNTGEVAEIMGTDENEVETLLDTARQEMADAVSGRVLIIEDEAIIAMDLEALVAEMGHRVTGVARTRDEAVKLGLSQKPDLIMADIQLADNSSGIDAVNDLLGELGEMPVIFITAFPERLLTGERPEPAFLISKPYREDQVRSAVSQAMFFASTETLKG</sequence>
<gene>
    <name evidence="4" type="ORF">CVM39_09245</name>
    <name evidence="5" type="ORF">SAMN06297129_1520</name>
</gene>
<proteinExistence type="predicted"/>
<dbReference type="InterPro" id="IPR050595">
    <property type="entry name" value="Bact_response_regulator"/>
</dbReference>
<reference evidence="4 7" key="2">
    <citation type="journal article" date="2018" name="Int. J. Syst. Evol. Microbiol.">
        <title>Pseudooceanicola lipolyticus sp. nov., a marine alphaproteobacterium, reclassification of Oceanicola flagellatus as Pseudooceanicola flagellatus comb. nov. and emended description of the genus Pseudooceanicola.</title>
        <authorList>
            <person name="Huang M.-M."/>
            <person name="Guo L.-L."/>
            <person name="Wu Y.-H."/>
            <person name="Lai Q.-L."/>
            <person name="Shao Z.-Z."/>
            <person name="Wang C.-S."/>
            <person name="Wu M."/>
            <person name="Xu X.-W."/>
        </authorList>
    </citation>
    <scope>NUCLEOTIDE SEQUENCE [LARGE SCALE GENOMIC DNA]</scope>
    <source>
        <strain evidence="4 7">Ar-45</strain>
    </source>
</reference>
<evidence type="ECO:0000313" key="5">
    <source>
        <dbReference type="EMBL" id="SNY48634.1"/>
    </source>
</evidence>
<accession>A0A285IL08</accession>
<dbReference type="NCBIfam" id="NF006623">
    <property type="entry name" value="PRK09191.1"/>
    <property type="match status" value="1"/>
</dbReference>
<dbReference type="EMBL" id="OBEA01000002">
    <property type="protein sequence ID" value="SNY48634.1"/>
    <property type="molecule type" value="Genomic_DNA"/>
</dbReference>
<dbReference type="PANTHER" id="PTHR44591:SF3">
    <property type="entry name" value="RESPONSE REGULATORY DOMAIN-CONTAINING PROTEIN"/>
    <property type="match status" value="1"/>
</dbReference>
<organism evidence="5 6">
    <name type="scientific">Pseudooceanicola antarcticus</name>
    <dbReference type="NCBI Taxonomy" id="1247613"/>
    <lineage>
        <taxon>Bacteria</taxon>
        <taxon>Pseudomonadati</taxon>
        <taxon>Pseudomonadota</taxon>
        <taxon>Alphaproteobacteria</taxon>
        <taxon>Rhodobacterales</taxon>
        <taxon>Paracoccaceae</taxon>
        <taxon>Pseudooceanicola</taxon>
    </lineage>
</organism>
<protein>
    <submittedName>
        <fullName evidence="4 5">Response regulator</fullName>
    </submittedName>
</protein>
<dbReference type="SMART" id="SM00448">
    <property type="entry name" value="REC"/>
    <property type="match status" value="1"/>
</dbReference>
<name>A0A285IL08_9RHOB</name>
<dbReference type="Gene3D" id="3.40.50.2300">
    <property type="match status" value="1"/>
</dbReference>
<dbReference type="InterPro" id="IPR001789">
    <property type="entry name" value="Sig_transdc_resp-reg_receiver"/>
</dbReference>
<dbReference type="Pfam" id="PF22233">
    <property type="entry name" value="PhyR_sigma-like"/>
    <property type="match status" value="1"/>
</dbReference>